<dbReference type="AlphaFoldDB" id="A0A367YNB5"/>
<protein>
    <submittedName>
        <fullName evidence="1">Uncharacterized protein</fullName>
    </submittedName>
</protein>
<gene>
    <name evidence="1" type="ORF">Cantr_03095</name>
</gene>
<dbReference type="Proteomes" id="UP000253472">
    <property type="component" value="Unassembled WGS sequence"/>
</dbReference>
<sequence length="198" mass="23473">MDTYDQALISFKIKSFSGYHPSQLKRLPFFGKTVSELQNRRFIEFDKKGYISIKMQQYYKVLIFNCTQLIEKLCLLIKNFYKINKNLFHKLGEINSFTKQFVHCVELLVNNLAFLGTTEINNHDLILLREYLFDDMYTNENVVLNREFHNRKRVRISEGLRTQLENQYGFSINGDKGSLDLFSLVLTIYRTRMKPGKV</sequence>
<reference evidence="1 2" key="1">
    <citation type="submission" date="2018-06" db="EMBL/GenBank/DDBJ databases">
        <title>Whole genome sequencing of Candida tropicalis (genome annotated by CSBL at Korea University).</title>
        <authorList>
            <person name="Ahn J."/>
        </authorList>
    </citation>
    <scope>NUCLEOTIDE SEQUENCE [LARGE SCALE GENOMIC DNA]</scope>
    <source>
        <strain evidence="1 2">ATCC 20962</strain>
    </source>
</reference>
<evidence type="ECO:0000313" key="2">
    <source>
        <dbReference type="Proteomes" id="UP000253472"/>
    </source>
</evidence>
<evidence type="ECO:0000313" key="1">
    <source>
        <dbReference type="EMBL" id="RCK67049.1"/>
    </source>
</evidence>
<proteinExistence type="predicted"/>
<accession>A0A367YNB5</accession>
<comment type="caution">
    <text evidence="1">The sequence shown here is derived from an EMBL/GenBank/DDBJ whole genome shotgun (WGS) entry which is preliminary data.</text>
</comment>
<organism evidence="1 2">
    <name type="scientific">Candida viswanathii</name>
    <dbReference type="NCBI Taxonomy" id="5486"/>
    <lineage>
        <taxon>Eukaryota</taxon>
        <taxon>Fungi</taxon>
        <taxon>Dikarya</taxon>
        <taxon>Ascomycota</taxon>
        <taxon>Saccharomycotina</taxon>
        <taxon>Pichiomycetes</taxon>
        <taxon>Debaryomycetaceae</taxon>
        <taxon>Candida/Lodderomyces clade</taxon>
        <taxon>Candida</taxon>
    </lineage>
</organism>
<name>A0A367YNB5_9ASCO</name>
<keyword evidence="2" id="KW-1185">Reference proteome</keyword>
<dbReference type="EMBL" id="QLNQ01000001">
    <property type="protein sequence ID" value="RCK67049.1"/>
    <property type="molecule type" value="Genomic_DNA"/>
</dbReference>